<evidence type="ECO:0000256" key="1">
    <source>
        <dbReference type="ARBA" id="ARBA00000085"/>
    </source>
</evidence>
<keyword evidence="9" id="KW-0067">ATP-binding</keyword>
<evidence type="ECO:0000256" key="9">
    <source>
        <dbReference type="ARBA" id="ARBA00022840"/>
    </source>
</evidence>
<dbReference type="Gene3D" id="3.30.565.10">
    <property type="entry name" value="Histidine kinase-like ATPase, C-terminal domain"/>
    <property type="match status" value="1"/>
</dbReference>
<keyword evidence="10" id="KW-0902">Two-component regulatory system</keyword>
<evidence type="ECO:0000256" key="5">
    <source>
        <dbReference type="ARBA" id="ARBA00022553"/>
    </source>
</evidence>
<evidence type="ECO:0000256" key="12">
    <source>
        <dbReference type="SAM" id="Phobius"/>
    </source>
</evidence>
<dbReference type="Pfam" id="PF02518">
    <property type="entry name" value="HATPase_c"/>
    <property type="match status" value="1"/>
</dbReference>
<dbReference type="STRING" id="1423806.FD15_GL001153"/>
<dbReference type="Pfam" id="PF00989">
    <property type="entry name" value="PAS"/>
    <property type="match status" value="1"/>
</dbReference>
<dbReference type="GO" id="GO:0000155">
    <property type="term" value="F:phosphorelay sensor kinase activity"/>
    <property type="evidence" value="ECO:0007669"/>
    <property type="project" value="InterPro"/>
</dbReference>
<dbReference type="CDD" id="cd00082">
    <property type="entry name" value="HisKA"/>
    <property type="match status" value="1"/>
</dbReference>
<name>A0A0R2DPE4_9LACO</name>
<dbReference type="GO" id="GO:0005524">
    <property type="term" value="F:ATP binding"/>
    <property type="evidence" value="ECO:0007669"/>
    <property type="project" value="UniProtKB-KW"/>
</dbReference>
<reference evidence="14 15" key="1">
    <citation type="journal article" date="2015" name="Genome Announc.">
        <title>Expanding the biotechnology potential of lactobacilli through comparative genomics of 213 strains and associated genera.</title>
        <authorList>
            <person name="Sun Z."/>
            <person name="Harris H.M."/>
            <person name="McCann A."/>
            <person name="Guo C."/>
            <person name="Argimon S."/>
            <person name="Zhang W."/>
            <person name="Yang X."/>
            <person name="Jeffery I.B."/>
            <person name="Cooney J.C."/>
            <person name="Kagawa T.F."/>
            <person name="Liu W."/>
            <person name="Song Y."/>
            <person name="Salvetti E."/>
            <person name="Wrobel A."/>
            <person name="Rasinkangas P."/>
            <person name="Parkhill J."/>
            <person name="Rea M.C."/>
            <person name="O'Sullivan O."/>
            <person name="Ritari J."/>
            <person name="Douillard F.P."/>
            <person name="Paul Ross R."/>
            <person name="Yang R."/>
            <person name="Briner A.E."/>
            <person name="Felis G.E."/>
            <person name="de Vos W.M."/>
            <person name="Barrangou R."/>
            <person name="Klaenhammer T.R."/>
            <person name="Caufield P.W."/>
            <person name="Cui Y."/>
            <person name="Zhang H."/>
            <person name="O'Toole P.W."/>
        </authorList>
    </citation>
    <scope>NUCLEOTIDE SEQUENCE [LARGE SCALE GENOMIC DNA]</scope>
    <source>
        <strain evidence="14 15">DSM 21376</strain>
    </source>
</reference>
<dbReference type="InterPro" id="IPR035965">
    <property type="entry name" value="PAS-like_dom_sf"/>
</dbReference>
<dbReference type="Gene3D" id="1.10.287.130">
    <property type="match status" value="1"/>
</dbReference>
<gene>
    <name evidence="14" type="ORF">FD15_GL001153</name>
</gene>
<dbReference type="AlphaFoldDB" id="A0A0R2DPE4"/>
<evidence type="ECO:0000256" key="4">
    <source>
        <dbReference type="ARBA" id="ARBA00022475"/>
    </source>
</evidence>
<dbReference type="CDD" id="cd00075">
    <property type="entry name" value="HATPase"/>
    <property type="match status" value="1"/>
</dbReference>
<dbReference type="PROSITE" id="PS50109">
    <property type="entry name" value="HIS_KIN"/>
    <property type="match status" value="1"/>
</dbReference>
<dbReference type="GO" id="GO:0004721">
    <property type="term" value="F:phosphoprotein phosphatase activity"/>
    <property type="evidence" value="ECO:0007669"/>
    <property type="project" value="TreeGrafter"/>
</dbReference>
<evidence type="ECO:0000256" key="11">
    <source>
        <dbReference type="ARBA" id="ARBA00023136"/>
    </source>
</evidence>
<dbReference type="Pfam" id="PF00512">
    <property type="entry name" value="HisKA"/>
    <property type="match status" value="1"/>
</dbReference>
<dbReference type="InterPro" id="IPR005467">
    <property type="entry name" value="His_kinase_dom"/>
</dbReference>
<comment type="subcellular location">
    <subcellularLocation>
        <location evidence="2">Cell membrane</location>
    </subcellularLocation>
</comment>
<dbReference type="GO" id="GO:0005886">
    <property type="term" value="C:plasma membrane"/>
    <property type="evidence" value="ECO:0007669"/>
    <property type="project" value="UniProtKB-SubCell"/>
</dbReference>
<dbReference type="SMART" id="SM00387">
    <property type="entry name" value="HATPase_c"/>
    <property type="match status" value="1"/>
</dbReference>
<dbReference type="InterPro" id="IPR050351">
    <property type="entry name" value="BphY/WalK/GraS-like"/>
</dbReference>
<dbReference type="InterPro" id="IPR003661">
    <property type="entry name" value="HisK_dim/P_dom"/>
</dbReference>
<dbReference type="InterPro" id="IPR036097">
    <property type="entry name" value="HisK_dim/P_sf"/>
</dbReference>
<dbReference type="EMBL" id="AYZF01000013">
    <property type="protein sequence ID" value="KRN05968.1"/>
    <property type="molecule type" value="Genomic_DNA"/>
</dbReference>
<dbReference type="FunFam" id="3.30.565.10:FF:000006">
    <property type="entry name" value="Sensor histidine kinase WalK"/>
    <property type="match status" value="1"/>
</dbReference>
<dbReference type="SUPFAM" id="SSF47384">
    <property type="entry name" value="Homodimeric domain of signal transducing histidine kinase"/>
    <property type="match status" value="1"/>
</dbReference>
<dbReference type="PANTHER" id="PTHR45453">
    <property type="entry name" value="PHOSPHATE REGULON SENSOR PROTEIN PHOR"/>
    <property type="match status" value="1"/>
</dbReference>
<keyword evidence="4" id="KW-1003">Cell membrane</keyword>
<dbReference type="PATRIC" id="fig|1423806.3.peg.1174"/>
<sequence>MSLVCLTVISFFSGEWYHKSAAILLGDKQVLPLVLGSLFLAGILTAIQSVNYRRQKNKIKLLSAKLHDVIKGEEPGHLLLEPSDPYYELARAINGVQSMQRDISKDFITQQRGYFSLMEYLTIGVLVLDQDQKISLSNHAMSELMGREMNVKGQLYVNEVRTYELSRLIEKTFQTHQDQHQEIKIDATNKNVDAHVVYVPVSSRHFLVMALLYDITELKEIERMQMDFVGNVSHELKTPITAITGFIETLLQGAMDDEQTRVEFLKIVYQESLKLTELVEDILSLARIDSKPQLNIIQLDLRDFITDILTTFKPELEKKTIKVHLQIPVGCRVNVDKGKLQHVINNLVQNSIKYNHVDGQIWIDGKIRKEDWYLSIRDTGYGIAKDEQERIFERFYRIDTSRSRQNGGTGLGLSVVKEYVEALAGKIEVKSQVGVGSTFTVTFPLEIKDRLR</sequence>
<proteinExistence type="predicted"/>
<evidence type="ECO:0000259" key="13">
    <source>
        <dbReference type="PROSITE" id="PS50109"/>
    </source>
</evidence>
<evidence type="ECO:0000256" key="7">
    <source>
        <dbReference type="ARBA" id="ARBA00022741"/>
    </source>
</evidence>
<comment type="catalytic activity">
    <reaction evidence="1">
        <text>ATP + protein L-histidine = ADP + protein N-phospho-L-histidine.</text>
        <dbReference type="EC" id="2.7.13.3"/>
    </reaction>
</comment>
<evidence type="ECO:0000256" key="2">
    <source>
        <dbReference type="ARBA" id="ARBA00004236"/>
    </source>
</evidence>
<dbReference type="SUPFAM" id="SSF55785">
    <property type="entry name" value="PYP-like sensor domain (PAS domain)"/>
    <property type="match status" value="1"/>
</dbReference>
<accession>A0A0R2DPE4</accession>
<keyword evidence="5" id="KW-0597">Phosphoprotein</keyword>
<dbReference type="PANTHER" id="PTHR45453:SF1">
    <property type="entry name" value="PHOSPHATE REGULON SENSOR PROTEIN PHOR"/>
    <property type="match status" value="1"/>
</dbReference>
<dbReference type="InterPro" id="IPR013767">
    <property type="entry name" value="PAS_fold"/>
</dbReference>
<dbReference type="PRINTS" id="PR00344">
    <property type="entry name" value="BCTRLSENSOR"/>
</dbReference>
<dbReference type="GO" id="GO:0006355">
    <property type="term" value="P:regulation of DNA-templated transcription"/>
    <property type="evidence" value="ECO:0007669"/>
    <property type="project" value="InterPro"/>
</dbReference>
<evidence type="ECO:0000256" key="10">
    <source>
        <dbReference type="ARBA" id="ARBA00023012"/>
    </source>
</evidence>
<keyword evidence="12" id="KW-1133">Transmembrane helix</keyword>
<comment type="caution">
    <text evidence="14">The sequence shown here is derived from an EMBL/GenBank/DDBJ whole genome shotgun (WGS) entry which is preliminary data.</text>
</comment>
<evidence type="ECO:0000313" key="15">
    <source>
        <dbReference type="Proteomes" id="UP000050961"/>
    </source>
</evidence>
<keyword evidence="12" id="KW-0812">Transmembrane</keyword>
<evidence type="ECO:0000256" key="6">
    <source>
        <dbReference type="ARBA" id="ARBA00022679"/>
    </source>
</evidence>
<dbReference type="NCBIfam" id="NF046044">
    <property type="entry name" value="PnpS"/>
    <property type="match status" value="1"/>
</dbReference>
<feature type="transmembrane region" description="Helical" evidence="12">
    <location>
        <begin position="31"/>
        <end position="50"/>
    </location>
</feature>
<evidence type="ECO:0000313" key="14">
    <source>
        <dbReference type="EMBL" id="KRN05968.1"/>
    </source>
</evidence>
<keyword evidence="8 14" id="KW-0418">Kinase</keyword>
<dbReference type="Proteomes" id="UP000050961">
    <property type="component" value="Unassembled WGS sequence"/>
</dbReference>
<keyword evidence="6" id="KW-0808">Transferase</keyword>
<dbReference type="SUPFAM" id="SSF55874">
    <property type="entry name" value="ATPase domain of HSP90 chaperone/DNA topoisomerase II/histidine kinase"/>
    <property type="match status" value="1"/>
</dbReference>
<dbReference type="GO" id="GO:0016036">
    <property type="term" value="P:cellular response to phosphate starvation"/>
    <property type="evidence" value="ECO:0007669"/>
    <property type="project" value="TreeGrafter"/>
</dbReference>
<dbReference type="SMART" id="SM00388">
    <property type="entry name" value="HisKA"/>
    <property type="match status" value="1"/>
</dbReference>
<dbReference type="InterPro" id="IPR003594">
    <property type="entry name" value="HATPase_dom"/>
</dbReference>
<dbReference type="EC" id="2.7.13.3" evidence="3"/>
<keyword evidence="15" id="KW-1185">Reference proteome</keyword>
<dbReference type="Gene3D" id="3.30.450.20">
    <property type="entry name" value="PAS domain"/>
    <property type="match status" value="1"/>
</dbReference>
<evidence type="ECO:0000256" key="8">
    <source>
        <dbReference type="ARBA" id="ARBA00022777"/>
    </source>
</evidence>
<dbReference type="eggNOG" id="COG5002">
    <property type="taxonomic scope" value="Bacteria"/>
</dbReference>
<organism evidence="14 15">
    <name type="scientific">Liquorilactobacillus sucicola DSM 21376 = JCM 15457</name>
    <dbReference type="NCBI Taxonomy" id="1423806"/>
    <lineage>
        <taxon>Bacteria</taxon>
        <taxon>Bacillati</taxon>
        <taxon>Bacillota</taxon>
        <taxon>Bacilli</taxon>
        <taxon>Lactobacillales</taxon>
        <taxon>Lactobacillaceae</taxon>
        <taxon>Liquorilactobacillus</taxon>
    </lineage>
</organism>
<evidence type="ECO:0000256" key="3">
    <source>
        <dbReference type="ARBA" id="ARBA00012438"/>
    </source>
</evidence>
<feature type="domain" description="Histidine kinase" evidence="13">
    <location>
        <begin position="231"/>
        <end position="447"/>
    </location>
</feature>
<protein>
    <recommendedName>
        <fullName evidence="3">histidine kinase</fullName>
        <ecNumber evidence="3">2.7.13.3</ecNumber>
    </recommendedName>
</protein>
<dbReference type="InterPro" id="IPR036890">
    <property type="entry name" value="HATPase_C_sf"/>
</dbReference>
<keyword evidence="11 12" id="KW-0472">Membrane</keyword>
<keyword evidence="7" id="KW-0547">Nucleotide-binding</keyword>
<dbReference type="FunFam" id="1.10.287.130:FF:000008">
    <property type="entry name" value="Two-component sensor histidine kinase"/>
    <property type="match status" value="1"/>
</dbReference>
<dbReference type="InterPro" id="IPR004358">
    <property type="entry name" value="Sig_transdc_His_kin-like_C"/>
</dbReference>